<reference evidence="2" key="1">
    <citation type="submission" date="2020-12" db="EMBL/GenBank/DDBJ databases">
        <title>Bacterial taxonomy.</title>
        <authorList>
            <person name="Pan X."/>
        </authorList>
    </citation>
    <scope>NUCLEOTIDE SEQUENCE</scope>
    <source>
        <strain evidence="2">M0105</strain>
    </source>
</reference>
<feature type="transmembrane region" description="Helical" evidence="1">
    <location>
        <begin position="33"/>
        <end position="51"/>
    </location>
</feature>
<evidence type="ECO:0000313" key="3">
    <source>
        <dbReference type="Proteomes" id="UP000655420"/>
    </source>
</evidence>
<gene>
    <name evidence="2" type="ORF">H0I76_13340</name>
</gene>
<feature type="transmembrane region" description="Helical" evidence="1">
    <location>
        <begin position="161"/>
        <end position="184"/>
    </location>
</feature>
<feature type="transmembrane region" description="Helical" evidence="1">
    <location>
        <begin position="7"/>
        <end position="27"/>
    </location>
</feature>
<keyword evidence="1" id="KW-0813">Transport</keyword>
<dbReference type="Pfam" id="PF02592">
    <property type="entry name" value="Vut_1"/>
    <property type="match status" value="2"/>
</dbReference>
<dbReference type="PANTHER" id="PTHR34300">
    <property type="entry name" value="QUEUOSINE PRECURSOR TRANSPORTER-RELATED"/>
    <property type="match status" value="1"/>
</dbReference>
<proteinExistence type="inferred from homology"/>
<protein>
    <recommendedName>
        <fullName evidence="1">Probable queuosine precursor transporter</fullName>
        <shortName evidence="1">Q precursor transporter</shortName>
    </recommendedName>
</protein>
<evidence type="ECO:0000313" key="2">
    <source>
        <dbReference type="EMBL" id="MBK0400176.1"/>
    </source>
</evidence>
<name>A0A8J7M8C8_9RHOB</name>
<feature type="transmembrane region" description="Helical" evidence="1">
    <location>
        <begin position="85"/>
        <end position="103"/>
    </location>
</feature>
<sequence length="198" mass="20850">MNEATRGILLGVVAMMVIVTASNVLVQYPFNDWLTWGAFTYPMAFLVTDLSNRYLGAAGARRVVLVGFVLAIALSAWFATPRIAIASGTAFLCAQLLDVAVFDRLRRGAWWRAPLVSSVIGSAVDTALFFSMAFAPAFGFLGGGADWAAEPVPLLGMGAPVALWVSLAVGDFGVKIALALLALLPFRAAIEVAGPGRT</sequence>
<feature type="transmembrane region" description="Helical" evidence="1">
    <location>
        <begin position="63"/>
        <end position="79"/>
    </location>
</feature>
<comment type="function">
    <text evidence="1">Involved in the import of queuosine (Q) precursors, required for Q precursor salvage.</text>
</comment>
<dbReference type="AlphaFoldDB" id="A0A8J7M8C8"/>
<dbReference type="GO" id="GO:0005886">
    <property type="term" value="C:plasma membrane"/>
    <property type="evidence" value="ECO:0007669"/>
    <property type="project" value="UniProtKB-SubCell"/>
</dbReference>
<dbReference type="RefSeq" id="WP_200610625.1">
    <property type="nucleotide sequence ID" value="NZ_JAEHHL010000008.1"/>
</dbReference>
<dbReference type="Proteomes" id="UP000655420">
    <property type="component" value="Unassembled WGS sequence"/>
</dbReference>
<dbReference type="EMBL" id="JAEHHL010000008">
    <property type="protein sequence ID" value="MBK0400176.1"/>
    <property type="molecule type" value="Genomic_DNA"/>
</dbReference>
<comment type="caution">
    <text evidence="2">The sequence shown here is derived from an EMBL/GenBank/DDBJ whole genome shotgun (WGS) entry which is preliminary data.</text>
</comment>
<keyword evidence="1" id="KW-0472">Membrane</keyword>
<keyword evidence="1" id="KW-1003">Cell membrane</keyword>
<dbReference type="HAMAP" id="MF_02088">
    <property type="entry name" value="Q_prec_transport"/>
    <property type="match status" value="1"/>
</dbReference>
<comment type="subcellular location">
    <subcellularLocation>
        <location evidence="1">Cell inner membrane</location>
        <topology evidence="1">Multi-pass membrane protein</topology>
    </subcellularLocation>
</comment>
<dbReference type="PANTHER" id="PTHR34300:SF1">
    <property type="entry name" value="QUEUOSINE PRECURSOR TRANSPORTER"/>
    <property type="match status" value="1"/>
</dbReference>
<feature type="transmembrane region" description="Helical" evidence="1">
    <location>
        <begin position="115"/>
        <end position="141"/>
    </location>
</feature>
<accession>A0A8J7M8C8</accession>
<organism evidence="2 3">
    <name type="scientific">Thermohalobaculum xanthum</name>
    <dbReference type="NCBI Taxonomy" id="2753746"/>
    <lineage>
        <taxon>Bacteria</taxon>
        <taxon>Pseudomonadati</taxon>
        <taxon>Pseudomonadota</taxon>
        <taxon>Alphaproteobacteria</taxon>
        <taxon>Rhodobacterales</taxon>
        <taxon>Paracoccaceae</taxon>
        <taxon>Thermohalobaculum</taxon>
    </lineage>
</organism>
<dbReference type="InterPro" id="IPR003744">
    <property type="entry name" value="YhhQ"/>
</dbReference>
<keyword evidence="1" id="KW-0812">Transmembrane</keyword>
<evidence type="ECO:0000256" key="1">
    <source>
        <dbReference type="HAMAP-Rule" id="MF_02088"/>
    </source>
</evidence>
<comment type="similarity">
    <text evidence="1">Belongs to the vitamin uptake transporter (VUT/ECF) (TC 2.A.88) family. Q precursor transporter subfamily.</text>
</comment>
<keyword evidence="3" id="KW-1185">Reference proteome</keyword>
<keyword evidence="1" id="KW-0997">Cell inner membrane</keyword>
<keyword evidence="1" id="KW-1133">Transmembrane helix</keyword>
<dbReference type="GO" id="GO:0022857">
    <property type="term" value="F:transmembrane transporter activity"/>
    <property type="evidence" value="ECO:0007669"/>
    <property type="project" value="UniProtKB-UniRule"/>
</dbReference>